<feature type="active site" description="Charge relay system" evidence="9">
    <location>
        <position position="188"/>
    </location>
</feature>
<evidence type="ECO:0000256" key="5">
    <source>
        <dbReference type="ARBA" id="ARBA00022670"/>
    </source>
</evidence>
<dbReference type="PRINTS" id="PR00723">
    <property type="entry name" value="SUBTILISIN"/>
</dbReference>
<keyword evidence="4" id="KW-0964">Secreted</keyword>
<feature type="signal peptide" evidence="11">
    <location>
        <begin position="1"/>
        <end position="26"/>
    </location>
</feature>
<comment type="caution">
    <text evidence="14">The sequence shown here is derived from an EMBL/GenBank/DDBJ whole genome shotgun (WGS) entry which is preliminary data.</text>
</comment>
<dbReference type="SUPFAM" id="SSF52743">
    <property type="entry name" value="Subtilisin-like"/>
    <property type="match status" value="1"/>
</dbReference>
<dbReference type="EMBL" id="FNOS01000004">
    <property type="protein sequence ID" value="SDY01083.1"/>
    <property type="molecule type" value="Genomic_DNA"/>
</dbReference>
<evidence type="ECO:0000313" key="15">
    <source>
        <dbReference type="Proteomes" id="UP000198647"/>
    </source>
</evidence>
<dbReference type="PROSITE" id="PS00136">
    <property type="entry name" value="SUBTILASE_ASP"/>
    <property type="match status" value="1"/>
</dbReference>
<sequence>MKLRKLATLSLAATLAVVPLSGQAFASVQSDDTNKVEIQKDKGKPEKGEIVVTLKPGKSLSEKAMNNMGAKTVDDHSGVVDSKLKVLEVGNVDAVLKALSHNPNVEFAEPNYTLEATAAPSDPLYSYQYGPENTNTPEAWNTTSGSASQEIAVIDTGVDYTHPDLDDKTIRGYDFVQNDHDPDDQNGHGTHVAGTAAAETNNGTGVAGMAPDTNILAVRALDANGSGSLNDIADAIRYSADAGAEVINLSLGCDCSTKTLKDAVDYAWNKGAVVVAAAGNDGVSTTFEPASYENALAVGAVDSNNNVASFSNYGAWVDVTAPGVDIVSTVLNDGYSSYSGTSMASPHVAGLAGLLAAQGDSNAEIRSAIEQSADPINGTGTYFEHGLIDSLDAVNY</sequence>
<feature type="domain" description="Peptidase S8/S53" evidence="12">
    <location>
        <begin position="151"/>
        <end position="378"/>
    </location>
</feature>
<dbReference type="InterPro" id="IPR034084">
    <property type="entry name" value="Thermitase-like_dom"/>
</dbReference>
<dbReference type="InterPro" id="IPR036852">
    <property type="entry name" value="Peptidase_S8/S53_dom_sf"/>
</dbReference>
<dbReference type="PROSITE" id="PS51892">
    <property type="entry name" value="SUBTILASE"/>
    <property type="match status" value="1"/>
</dbReference>
<name>A0A1H3GCR1_9BACI</name>
<dbReference type="PROSITE" id="PS00137">
    <property type="entry name" value="SUBTILASE_HIS"/>
    <property type="match status" value="1"/>
</dbReference>
<dbReference type="InterPro" id="IPR023828">
    <property type="entry name" value="Peptidase_S8_Ser-AS"/>
</dbReference>
<dbReference type="InterPro" id="IPR015500">
    <property type="entry name" value="Peptidase_S8_subtilisin-rel"/>
</dbReference>
<dbReference type="InterPro" id="IPR050131">
    <property type="entry name" value="Peptidase_S8_subtilisin-like"/>
</dbReference>
<dbReference type="Proteomes" id="UP000198647">
    <property type="component" value="Unassembled WGS sequence"/>
</dbReference>
<evidence type="ECO:0000256" key="8">
    <source>
        <dbReference type="ARBA" id="ARBA00022837"/>
    </source>
</evidence>
<evidence type="ECO:0000313" key="14">
    <source>
        <dbReference type="EMBL" id="SDY01083.1"/>
    </source>
</evidence>
<evidence type="ECO:0000259" key="12">
    <source>
        <dbReference type="Pfam" id="PF00082"/>
    </source>
</evidence>
<dbReference type="RefSeq" id="WP_093107353.1">
    <property type="nucleotide sequence ID" value="NZ_FNOS01000004.1"/>
</dbReference>
<comment type="cofactor">
    <cofactor evidence="1">
        <name>Ca(2+)</name>
        <dbReference type="ChEBI" id="CHEBI:29108"/>
    </cofactor>
</comment>
<feature type="chain" id="PRO_5046724879" evidence="11">
    <location>
        <begin position="27"/>
        <end position="396"/>
    </location>
</feature>
<evidence type="ECO:0000256" key="2">
    <source>
        <dbReference type="ARBA" id="ARBA00004613"/>
    </source>
</evidence>
<dbReference type="InterPro" id="IPR022398">
    <property type="entry name" value="Peptidase_S8_His-AS"/>
</dbReference>
<evidence type="ECO:0000256" key="11">
    <source>
        <dbReference type="SAM" id="SignalP"/>
    </source>
</evidence>
<feature type="active site" description="Charge relay system" evidence="9">
    <location>
        <position position="155"/>
    </location>
</feature>
<reference evidence="14 15" key="1">
    <citation type="submission" date="2016-10" db="EMBL/GenBank/DDBJ databases">
        <authorList>
            <person name="Varghese N."/>
            <person name="Submissions S."/>
        </authorList>
    </citation>
    <scope>NUCLEOTIDE SEQUENCE [LARGE SCALE GENOMIC DNA]</scope>
    <source>
        <strain evidence="14 15">DSM 20748</strain>
    </source>
</reference>
<evidence type="ECO:0000256" key="3">
    <source>
        <dbReference type="ARBA" id="ARBA00011073"/>
    </source>
</evidence>
<keyword evidence="15" id="KW-1185">Reference proteome</keyword>
<feature type="active site" description="Charge relay system" evidence="9">
    <location>
        <position position="342"/>
    </location>
</feature>
<dbReference type="InterPro" id="IPR023827">
    <property type="entry name" value="Peptidase_S8_Asp-AS"/>
</dbReference>
<dbReference type="Pfam" id="PF00082">
    <property type="entry name" value="Peptidase_S8"/>
    <property type="match status" value="1"/>
</dbReference>
<protein>
    <submittedName>
        <fullName evidence="14">Thermitase</fullName>
    </submittedName>
</protein>
<dbReference type="PROSITE" id="PS00138">
    <property type="entry name" value="SUBTILASE_SER"/>
    <property type="match status" value="1"/>
</dbReference>
<evidence type="ECO:0000256" key="9">
    <source>
        <dbReference type="PROSITE-ProRule" id="PRU01240"/>
    </source>
</evidence>
<evidence type="ECO:0000256" key="10">
    <source>
        <dbReference type="RuleBase" id="RU003355"/>
    </source>
</evidence>
<comment type="similarity">
    <text evidence="3 9 10">Belongs to the peptidase S8 family.</text>
</comment>
<evidence type="ECO:0000256" key="4">
    <source>
        <dbReference type="ARBA" id="ARBA00022525"/>
    </source>
</evidence>
<dbReference type="PANTHER" id="PTHR43806">
    <property type="entry name" value="PEPTIDASE S8"/>
    <property type="match status" value="1"/>
</dbReference>
<evidence type="ECO:0000256" key="6">
    <source>
        <dbReference type="ARBA" id="ARBA00022801"/>
    </source>
</evidence>
<proteinExistence type="inferred from homology"/>
<evidence type="ECO:0000259" key="13">
    <source>
        <dbReference type="Pfam" id="PF22148"/>
    </source>
</evidence>
<keyword evidence="8" id="KW-0106">Calcium</keyword>
<organism evidence="14 15">
    <name type="scientific">Salimicrobium album</name>
    <dbReference type="NCBI Taxonomy" id="50717"/>
    <lineage>
        <taxon>Bacteria</taxon>
        <taxon>Bacillati</taxon>
        <taxon>Bacillota</taxon>
        <taxon>Bacilli</taxon>
        <taxon>Bacillales</taxon>
        <taxon>Bacillaceae</taxon>
        <taxon>Salimicrobium</taxon>
    </lineage>
</organism>
<accession>A0A1H3GCR1</accession>
<keyword evidence="11" id="KW-0732">Signal</keyword>
<dbReference type="InterPro" id="IPR000209">
    <property type="entry name" value="Peptidase_S8/S53_dom"/>
</dbReference>
<keyword evidence="7 9" id="KW-0720">Serine protease</keyword>
<evidence type="ECO:0000256" key="1">
    <source>
        <dbReference type="ARBA" id="ARBA00001913"/>
    </source>
</evidence>
<feature type="domain" description="Fervidolysin-like N-terminal prodomain" evidence="13">
    <location>
        <begin position="33"/>
        <end position="111"/>
    </location>
</feature>
<comment type="subcellular location">
    <subcellularLocation>
        <location evidence="2">Secreted</location>
    </subcellularLocation>
</comment>
<dbReference type="Pfam" id="PF22148">
    <property type="entry name" value="Fervidolysin_NPro-like"/>
    <property type="match status" value="1"/>
</dbReference>
<dbReference type="PANTHER" id="PTHR43806:SF11">
    <property type="entry name" value="CEREVISIN-RELATED"/>
    <property type="match status" value="1"/>
</dbReference>
<keyword evidence="5 9" id="KW-0645">Protease</keyword>
<dbReference type="Gene3D" id="3.40.50.200">
    <property type="entry name" value="Peptidase S8/S53 domain"/>
    <property type="match status" value="1"/>
</dbReference>
<evidence type="ECO:0000256" key="7">
    <source>
        <dbReference type="ARBA" id="ARBA00022825"/>
    </source>
</evidence>
<dbReference type="CDD" id="cd07484">
    <property type="entry name" value="Peptidases_S8_Thermitase_like"/>
    <property type="match status" value="1"/>
</dbReference>
<keyword evidence="6 9" id="KW-0378">Hydrolase</keyword>
<gene>
    <name evidence="14" type="ORF">SAMN04488081_1887</name>
</gene>
<dbReference type="InterPro" id="IPR054399">
    <property type="entry name" value="Fervidolysin-like_N_prodom"/>
</dbReference>